<dbReference type="Proteomes" id="UP000198951">
    <property type="component" value="Unassembled WGS sequence"/>
</dbReference>
<dbReference type="Pfam" id="PF21247">
    <property type="entry name" value="Fic-like_C"/>
    <property type="match status" value="1"/>
</dbReference>
<dbReference type="OrthoDB" id="9807907at2"/>
<name>A0A1H4GAA2_9FLAO</name>
<evidence type="ECO:0000313" key="3">
    <source>
        <dbReference type="EMBL" id="SEB06357.1"/>
    </source>
</evidence>
<gene>
    <name evidence="3" type="ORF">SAMN05443667_1194</name>
</gene>
<dbReference type="InterPro" id="IPR038475">
    <property type="entry name" value="RecG_C_sf"/>
</dbReference>
<evidence type="ECO:0000259" key="1">
    <source>
        <dbReference type="Pfam" id="PF13271"/>
    </source>
</evidence>
<sequence length="514" mass="57912">MKQKIFLSSVQKEFALEREALHRHILTDPVLQLFFEPILFENLPANGAQPIEVYLKEVTQAEVYLILIGKEYGFETPSGISPTELEYNLAQEENVFSLAFIKNETEAERDPKEQALFRKIQNSLSYKRFSTTNELLSEVTKALVVILQQKGILRSIDFDSEVNSKAKLDAIDEDKVNNFISLARYKRGFPLREGTALPKVLSHLNFISETQLTNSGILAFGQNPQQFFPTAVVKCAHFHGLHVAKPIPDHRVIKGDVFTQVDEAVDFILSKIALSVGLRSQTNQAPLQYEIPRAVIAEAIVNAVAHRDYQSKGSVQLMLFADRVEISNPGGLPPELTLDKLRIDHASYPRNPHLAEALYQAGYIERFGTGTGEILRLCKEHGLLEPIFNLEEGFKVTLWRPTTISGQVTGQATDQVTDQATDHVSGQVSGQATGQVKEGIRRVLYVINEELKTSEIMDILDLKHREYFRDNYLLPAIEEGYLELTIPDKPSSPNQKYRLTEKGQLLKNKLEQDA</sequence>
<proteinExistence type="predicted"/>
<dbReference type="Gene3D" id="3.30.565.60">
    <property type="match status" value="1"/>
</dbReference>
<dbReference type="STRING" id="150146.SAMN05443667_1194"/>
<dbReference type="InterPro" id="IPR049514">
    <property type="entry name" value="Fic-like_C"/>
</dbReference>
<dbReference type="RefSeq" id="WP_091093828.1">
    <property type="nucleotide sequence ID" value="NZ_FNRD01000019.1"/>
</dbReference>
<dbReference type="PANTHER" id="PTHR30595">
    <property type="entry name" value="GLPR-RELATED TRANSCRIPTIONAL REPRESSOR"/>
    <property type="match status" value="1"/>
</dbReference>
<dbReference type="Pfam" id="PF13749">
    <property type="entry name" value="HATPase_c_4"/>
    <property type="match status" value="1"/>
</dbReference>
<evidence type="ECO:0000313" key="4">
    <source>
        <dbReference type="Proteomes" id="UP000198951"/>
    </source>
</evidence>
<dbReference type="EMBL" id="FNRD01000019">
    <property type="protein sequence ID" value="SEB06357.1"/>
    <property type="molecule type" value="Genomic_DNA"/>
</dbReference>
<accession>A0A1H4GAA2</accession>
<protein>
    <submittedName>
        <fullName evidence="3">Predicted transcriptional regulator, contains HTH domain</fullName>
    </submittedName>
</protein>
<reference evidence="4" key="1">
    <citation type="submission" date="2016-10" db="EMBL/GenBank/DDBJ databases">
        <authorList>
            <person name="Varghese N."/>
            <person name="Submissions S."/>
        </authorList>
    </citation>
    <scope>NUCLEOTIDE SEQUENCE [LARGE SCALE GENOMIC DNA]</scope>
    <source>
        <strain evidence="4">DSM 22376</strain>
    </source>
</reference>
<feature type="domain" description="DUF4062" evidence="1">
    <location>
        <begin position="4"/>
        <end position="90"/>
    </location>
</feature>
<dbReference type="Pfam" id="PF13271">
    <property type="entry name" value="DUF4062"/>
    <property type="match status" value="1"/>
</dbReference>
<organism evidence="3 4">
    <name type="scientific">Flavobacterium gillisiae</name>
    <dbReference type="NCBI Taxonomy" id="150146"/>
    <lineage>
        <taxon>Bacteria</taxon>
        <taxon>Pseudomonadati</taxon>
        <taxon>Bacteroidota</taxon>
        <taxon>Flavobacteriia</taxon>
        <taxon>Flavobacteriales</taxon>
        <taxon>Flavobacteriaceae</taxon>
        <taxon>Flavobacterium</taxon>
    </lineage>
</organism>
<keyword evidence="4" id="KW-1185">Reference proteome</keyword>
<dbReference type="InterPro" id="IPR025139">
    <property type="entry name" value="DUF4062"/>
</dbReference>
<evidence type="ECO:0000259" key="2">
    <source>
        <dbReference type="Pfam" id="PF21247"/>
    </source>
</evidence>
<dbReference type="PANTHER" id="PTHR30595:SF6">
    <property type="entry name" value="SCHLAFEN ALBA-2 DOMAIN-CONTAINING PROTEIN"/>
    <property type="match status" value="1"/>
</dbReference>
<feature type="domain" description="Filamentation induced by cAMP protein Fic-like C-terminal" evidence="2">
    <location>
        <begin position="440"/>
        <end position="500"/>
    </location>
</feature>
<dbReference type="AlphaFoldDB" id="A0A1H4GAA2"/>